<keyword evidence="2" id="KW-0784">Thiamine biosynthesis</keyword>
<dbReference type="GO" id="GO:0005737">
    <property type="term" value="C:cytoplasm"/>
    <property type="evidence" value="ECO:0007669"/>
    <property type="project" value="TreeGrafter"/>
</dbReference>
<dbReference type="GO" id="GO:0004789">
    <property type="term" value="F:thiamine-phosphate diphosphorylase activity"/>
    <property type="evidence" value="ECO:0007669"/>
    <property type="project" value="TreeGrafter"/>
</dbReference>
<evidence type="ECO:0000256" key="1">
    <source>
        <dbReference type="ARBA" id="ARBA00004948"/>
    </source>
</evidence>
<organism evidence="4">
    <name type="scientific">marine metagenome</name>
    <dbReference type="NCBI Taxonomy" id="408172"/>
    <lineage>
        <taxon>unclassified sequences</taxon>
        <taxon>metagenomes</taxon>
        <taxon>ecological metagenomes</taxon>
    </lineage>
</organism>
<dbReference type="SUPFAM" id="SSF51391">
    <property type="entry name" value="Thiamin phosphate synthase"/>
    <property type="match status" value="1"/>
</dbReference>
<dbReference type="CDD" id="cd00564">
    <property type="entry name" value="TMP_TenI"/>
    <property type="match status" value="1"/>
</dbReference>
<feature type="domain" description="Thiamine phosphate synthase/TenI" evidence="3">
    <location>
        <begin position="1"/>
        <end position="116"/>
    </location>
</feature>
<dbReference type="PANTHER" id="PTHR20857">
    <property type="entry name" value="THIAMINE-PHOSPHATE PYROPHOSPHORYLASE"/>
    <property type="match status" value="1"/>
</dbReference>
<evidence type="ECO:0000313" key="4">
    <source>
        <dbReference type="EMBL" id="SVB15494.1"/>
    </source>
</evidence>
<comment type="pathway">
    <text evidence="1">Cofactor biosynthesis; thiamine diphosphate biosynthesis.</text>
</comment>
<gene>
    <name evidence="4" type="ORF">METZ01_LOCUS168348</name>
</gene>
<protein>
    <recommendedName>
        <fullName evidence="3">Thiamine phosphate synthase/TenI domain-containing protein</fullName>
    </recommendedName>
</protein>
<dbReference type="AlphaFoldDB" id="A0A382BP93"/>
<dbReference type="PANTHER" id="PTHR20857:SF23">
    <property type="entry name" value="THIAMINE BIOSYNTHETIC BIFUNCTIONAL ENZYME"/>
    <property type="match status" value="1"/>
</dbReference>
<dbReference type="InterPro" id="IPR022998">
    <property type="entry name" value="ThiamineP_synth_TenI"/>
</dbReference>
<dbReference type="InterPro" id="IPR036206">
    <property type="entry name" value="ThiamineP_synth_sf"/>
</dbReference>
<accession>A0A382BP93</accession>
<evidence type="ECO:0000256" key="2">
    <source>
        <dbReference type="ARBA" id="ARBA00022977"/>
    </source>
</evidence>
<dbReference type="InterPro" id="IPR013785">
    <property type="entry name" value="Aldolase_TIM"/>
</dbReference>
<dbReference type="GO" id="GO:0009228">
    <property type="term" value="P:thiamine biosynthetic process"/>
    <property type="evidence" value="ECO:0007669"/>
    <property type="project" value="UniProtKB-KW"/>
</dbReference>
<dbReference type="Pfam" id="PF02581">
    <property type="entry name" value="TMP-TENI"/>
    <property type="match status" value="1"/>
</dbReference>
<sequence>MAKEVDSDGVHIGQNDDTVEYCRKTLSNEKIIGTSNNNMEEIYQSIKANVDYLAIGKVFETSTMGKKDRNIVGLELIADTKKITAIPIVAIGGINKNNANKVIRLGADSICVVSEIVKSSNPELEANKFKRFFDNEK</sequence>
<dbReference type="EMBL" id="UINC01030690">
    <property type="protein sequence ID" value="SVB15494.1"/>
    <property type="molecule type" value="Genomic_DNA"/>
</dbReference>
<evidence type="ECO:0000259" key="3">
    <source>
        <dbReference type="Pfam" id="PF02581"/>
    </source>
</evidence>
<name>A0A382BP93_9ZZZZ</name>
<reference evidence="4" key="1">
    <citation type="submission" date="2018-05" db="EMBL/GenBank/DDBJ databases">
        <authorList>
            <person name="Lanie J.A."/>
            <person name="Ng W.-L."/>
            <person name="Kazmierczak K.M."/>
            <person name="Andrzejewski T.M."/>
            <person name="Davidsen T.M."/>
            <person name="Wayne K.J."/>
            <person name="Tettelin H."/>
            <person name="Glass J.I."/>
            <person name="Rusch D."/>
            <person name="Podicherti R."/>
            <person name="Tsui H.-C.T."/>
            <person name="Winkler M.E."/>
        </authorList>
    </citation>
    <scope>NUCLEOTIDE SEQUENCE</scope>
</reference>
<dbReference type="Gene3D" id="3.20.20.70">
    <property type="entry name" value="Aldolase class I"/>
    <property type="match status" value="1"/>
</dbReference>
<proteinExistence type="predicted"/>